<gene>
    <name evidence="2" type="ORF">Agub_g12091</name>
</gene>
<feature type="chain" id="PRO_5042056853" evidence="1">
    <location>
        <begin position="21"/>
        <end position="431"/>
    </location>
</feature>
<evidence type="ECO:0000313" key="3">
    <source>
        <dbReference type="Proteomes" id="UP001054857"/>
    </source>
</evidence>
<keyword evidence="1" id="KW-0732">Signal</keyword>
<keyword evidence="3" id="KW-1185">Reference proteome</keyword>
<protein>
    <submittedName>
        <fullName evidence="2">Uncharacterized protein</fullName>
    </submittedName>
</protein>
<reference evidence="2 3" key="1">
    <citation type="journal article" date="2021" name="Sci. Rep.">
        <title>Genome sequencing of the multicellular alga Astrephomene provides insights into convergent evolution of germ-soma differentiation.</title>
        <authorList>
            <person name="Yamashita S."/>
            <person name="Yamamoto K."/>
            <person name="Matsuzaki R."/>
            <person name="Suzuki S."/>
            <person name="Yamaguchi H."/>
            <person name="Hirooka S."/>
            <person name="Minakuchi Y."/>
            <person name="Miyagishima S."/>
            <person name="Kawachi M."/>
            <person name="Toyoda A."/>
            <person name="Nozaki H."/>
        </authorList>
    </citation>
    <scope>NUCLEOTIDE SEQUENCE [LARGE SCALE GENOMIC DNA]</scope>
    <source>
        <strain evidence="2 3">NIES-4017</strain>
    </source>
</reference>
<sequence length="431" mass="48923">MRTRALKAAITFILITTAYADYNETIMQTMYGSVADWVHYSPHPDPSPACRLGAPLRVAYFTRHNATLWDWIAVTSHLRAPWTRVNPGLYQAYGLDTTTANSVWEALGHMLCHMADILIFSDTIPDARPLLQGGCTTPLILQVTNRFDHGIAPRDHDAYTALMSEAAIQPHVWWVLSNPYEELLISKRGIKLPPSRLKLLRPLGMNLLHNGSSQPADTDRSRFALVEPLRSNRLENTVILPWLRSNSLTDNLQLYRQPHAGPAALAQHRAVIAVPYQMSALKMYEGLSAGAVFVVPSPAFLRNLTSQLDASQMAFCCRDLLHDYPDSWQDYFDWYHKDFINAHILFDSWEHLKRLIKDREGTGKLVEEKRVVGKEAMRLSRQRTLDGYSSLYRSLSQQACGMARMERKKGGARVASHEQELLAVISNWMRD</sequence>
<dbReference type="EMBL" id="BMAR01000034">
    <property type="protein sequence ID" value="GFR50043.1"/>
    <property type="molecule type" value="Genomic_DNA"/>
</dbReference>
<name>A0AAD3HR40_9CHLO</name>
<dbReference type="Proteomes" id="UP001054857">
    <property type="component" value="Unassembled WGS sequence"/>
</dbReference>
<feature type="signal peptide" evidence="1">
    <location>
        <begin position="1"/>
        <end position="20"/>
    </location>
</feature>
<dbReference type="AlphaFoldDB" id="A0AAD3HR40"/>
<comment type="caution">
    <text evidence="2">The sequence shown here is derived from an EMBL/GenBank/DDBJ whole genome shotgun (WGS) entry which is preliminary data.</text>
</comment>
<accession>A0AAD3HR40</accession>
<evidence type="ECO:0000313" key="2">
    <source>
        <dbReference type="EMBL" id="GFR50043.1"/>
    </source>
</evidence>
<evidence type="ECO:0000256" key="1">
    <source>
        <dbReference type="SAM" id="SignalP"/>
    </source>
</evidence>
<proteinExistence type="predicted"/>
<organism evidence="2 3">
    <name type="scientific">Astrephomene gubernaculifera</name>
    <dbReference type="NCBI Taxonomy" id="47775"/>
    <lineage>
        <taxon>Eukaryota</taxon>
        <taxon>Viridiplantae</taxon>
        <taxon>Chlorophyta</taxon>
        <taxon>core chlorophytes</taxon>
        <taxon>Chlorophyceae</taxon>
        <taxon>CS clade</taxon>
        <taxon>Chlamydomonadales</taxon>
        <taxon>Astrephomenaceae</taxon>
        <taxon>Astrephomene</taxon>
    </lineage>
</organism>